<evidence type="ECO:0000256" key="5">
    <source>
        <dbReference type="ARBA" id="ARBA00023141"/>
    </source>
</evidence>
<dbReference type="Gene3D" id="3.40.50.10860">
    <property type="entry name" value="Leucine Dehydrogenase, chain A, domain 1"/>
    <property type="match status" value="1"/>
</dbReference>
<keyword evidence="5" id="KW-0028">Amino-acid biosynthesis</keyword>
<keyword evidence="5" id="KW-0057">Aromatic amino acid biosynthesis</keyword>
<dbReference type="Pfam" id="PF01488">
    <property type="entry name" value="Shikimate_DH"/>
    <property type="match status" value="1"/>
</dbReference>
<organism evidence="9 10">
    <name type="scientific">Salipiger thiooxidans</name>
    <dbReference type="NCBI Taxonomy" id="282683"/>
    <lineage>
        <taxon>Bacteria</taxon>
        <taxon>Pseudomonadati</taxon>
        <taxon>Pseudomonadota</taxon>
        <taxon>Alphaproteobacteria</taxon>
        <taxon>Rhodobacterales</taxon>
        <taxon>Roseobacteraceae</taxon>
        <taxon>Salipiger</taxon>
    </lineage>
</organism>
<evidence type="ECO:0000313" key="9">
    <source>
        <dbReference type="EMBL" id="SDF31344.1"/>
    </source>
</evidence>
<dbReference type="EMBL" id="FNAV01000017">
    <property type="protein sequence ID" value="SDF31344.1"/>
    <property type="molecule type" value="Genomic_DNA"/>
</dbReference>
<sequence length="282" mass="28985">MDTETLIAPTEARAPMTEITGHTRLYGILADPVAQVKTPQVMAEVFARHGVDGVLVPMQVAPDGLRQVVDGLRRMKNFGGFIATMPHKPAMLGLCDVIEGDGARIGAVNCVRREEDGRMVGAMLDGIGFVTGLRQAGIEPSGRRILLAGAGGAASAIAFALAEAGAEALTILNRTAARAEDLAARVAAAYPSCATSGTGTAGDVGGYDLIANATSAGLRAGDPLPLPVEALHAGQVVAEAIMEPAETPLLAEARARGATVHPGLPMLRCQIELMARHMGAIA</sequence>
<name>A0A1G7K2T7_9RHOB</name>
<keyword evidence="3" id="KW-0521">NADP</keyword>
<evidence type="ECO:0000259" key="8">
    <source>
        <dbReference type="Pfam" id="PF08501"/>
    </source>
</evidence>
<feature type="domain" description="Shikimate dehydrogenase substrate binding N-terminal" evidence="8">
    <location>
        <begin position="28"/>
        <end position="111"/>
    </location>
</feature>
<gene>
    <name evidence="9" type="ORF">SAMN04488105_1175</name>
</gene>
<dbReference type="SUPFAM" id="SSF51735">
    <property type="entry name" value="NAD(P)-binding Rossmann-fold domains"/>
    <property type="match status" value="1"/>
</dbReference>
<dbReference type="AlphaFoldDB" id="A0A1G7K2T7"/>
<evidence type="ECO:0000256" key="4">
    <source>
        <dbReference type="ARBA" id="ARBA00023002"/>
    </source>
</evidence>
<dbReference type="GO" id="GO:0050661">
    <property type="term" value="F:NADP binding"/>
    <property type="evidence" value="ECO:0007669"/>
    <property type="project" value="TreeGrafter"/>
</dbReference>
<dbReference type="InterPro" id="IPR006151">
    <property type="entry name" value="Shikm_DH/Glu-tRNA_Rdtase"/>
</dbReference>
<dbReference type="Gene3D" id="3.40.50.720">
    <property type="entry name" value="NAD(P)-binding Rossmann-like Domain"/>
    <property type="match status" value="1"/>
</dbReference>
<comment type="pathway">
    <text evidence="1">Metabolic intermediate biosynthesis; chorismate biosynthesis; chorismate from D-erythrose 4-phosphate and phosphoenolpyruvate: step 4/7.</text>
</comment>
<accession>A0A1G7K2T7</accession>
<evidence type="ECO:0000256" key="3">
    <source>
        <dbReference type="ARBA" id="ARBA00022857"/>
    </source>
</evidence>
<keyword evidence="10" id="KW-1185">Reference proteome</keyword>
<proteinExistence type="predicted"/>
<dbReference type="OrthoDB" id="7873617at2"/>
<dbReference type="GO" id="GO:0005829">
    <property type="term" value="C:cytosol"/>
    <property type="evidence" value="ECO:0007669"/>
    <property type="project" value="TreeGrafter"/>
</dbReference>
<dbReference type="InterPro" id="IPR022893">
    <property type="entry name" value="Shikimate_DH_fam"/>
</dbReference>
<dbReference type="Proteomes" id="UP000198994">
    <property type="component" value="Unassembled WGS sequence"/>
</dbReference>
<dbReference type="InterPro" id="IPR036291">
    <property type="entry name" value="NAD(P)-bd_dom_sf"/>
</dbReference>
<dbReference type="PANTHER" id="PTHR21089:SF1">
    <property type="entry name" value="BIFUNCTIONAL 3-DEHYDROQUINATE DEHYDRATASE_SHIKIMATE DEHYDROGENASE, CHLOROPLASTIC"/>
    <property type="match status" value="1"/>
</dbReference>
<evidence type="ECO:0000256" key="6">
    <source>
        <dbReference type="ARBA" id="ARBA00049442"/>
    </source>
</evidence>
<dbReference type="CDD" id="cd01065">
    <property type="entry name" value="NAD_bind_Shikimate_DH"/>
    <property type="match status" value="1"/>
</dbReference>
<dbReference type="GO" id="GO:0009423">
    <property type="term" value="P:chorismate biosynthetic process"/>
    <property type="evidence" value="ECO:0007669"/>
    <property type="project" value="UniProtKB-UniPathway"/>
</dbReference>
<protein>
    <recommendedName>
        <fullName evidence="2">shikimate dehydrogenase (NADP(+))</fullName>
        <ecNumber evidence="2">1.1.1.25</ecNumber>
    </recommendedName>
</protein>
<reference evidence="10" key="1">
    <citation type="submission" date="2016-10" db="EMBL/GenBank/DDBJ databases">
        <authorList>
            <person name="Varghese N."/>
            <person name="Submissions S."/>
        </authorList>
    </citation>
    <scope>NUCLEOTIDE SEQUENCE [LARGE SCALE GENOMIC DNA]</scope>
    <source>
        <strain evidence="10">DSM 10146</strain>
    </source>
</reference>
<evidence type="ECO:0000256" key="1">
    <source>
        <dbReference type="ARBA" id="ARBA00004871"/>
    </source>
</evidence>
<dbReference type="STRING" id="282683.SAMN04488105_1175"/>
<dbReference type="PANTHER" id="PTHR21089">
    <property type="entry name" value="SHIKIMATE DEHYDROGENASE"/>
    <property type="match status" value="1"/>
</dbReference>
<dbReference type="GO" id="GO:0004764">
    <property type="term" value="F:shikimate 3-dehydrogenase (NADP+) activity"/>
    <property type="evidence" value="ECO:0007669"/>
    <property type="project" value="UniProtKB-EC"/>
</dbReference>
<dbReference type="InterPro" id="IPR013708">
    <property type="entry name" value="Shikimate_DH-bd_N"/>
</dbReference>
<feature type="domain" description="Quinate/shikimate 5-dehydrogenase/glutamyl-tRNA reductase" evidence="7">
    <location>
        <begin position="141"/>
        <end position="189"/>
    </location>
</feature>
<comment type="catalytic activity">
    <reaction evidence="6">
        <text>shikimate + NADP(+) = 3-dehydroshikimate + NADPH + H(+)</text>
        <dbReference type="Rhea" id="RHEA:17737"/>
        <dbReference type="ChEBI" id="CHEBI:15378"/>
        <dbReference type="ChEBI" id="CHEBI:16630"/>
        <dbReference type="ChEBI" id="CHEBI:36208"/>
        <dbReference type="ChEBI" id="CHEBI:57783"/>
        <dbReference type="ChEBI" id="CHEBI:58349"/>
        <dbReference type="EC" id="1.1.1.25"/>
    </reaction>
</comment>
<dbReference type="InterPro" id="IPR046346">
    <property type="entry name" value="Aminoacid_DH-like_N_sf"/>
</dbReference>
<dbReference type="EC" id="1.1.1.25" evidence="2"/>
<evidence type="ECO:0000256" key="2">
    <source>
        <dbReference type="ARBA" id="ARBA00012962"/>
    </source>
</evidence>
<evidence type="ECO:0000259" key="7">
    <source>
        <dbReference type="Pfam" id="PF01488"/>
    </source>
</evidence>
<keyword evidence="4" id="KW-0560">Oxidoreductase</keyword>
<dbReference type="Pfam" id="PF08501">
    <property type="entry name" value="Shikimate_dh_N"/>
    <property type="match status" value="1"/>
</dbReference>
<dbReference type="SUPFAM" id="SSF53223">
    <property type="entry name" value="Aminoacid dehydrogenase-like, N-terminal domain"/>
    <property type="match status" value="1"/>
</dbReference>
<dbReference type="UniPathway" id="UPA00053">
    <property type="reaction ID" value="UER00087"/>
</dbReference>
<evidence type="ECO:0000313" key="10">
    <source>
        <dbReference type="Proteomes" id="UP000198994"/>
    </source>
</evidence>
<dbReference type="GO" id="GO:0019632">
    <property type="term" value="P:shikimate metabolic process"/>
    <property type="evidence" value="ECO:0007669"/>
    <property type="project" value="TreeGrafter"/>
</dbReference>
<dbReference type="GO" id="GO:0009073">
    <property type="term" value="P:aromatic amino acid family biosynthetic process"/>
    <property type="evidence" value="ECO:0007669"/>
    <property type="project" value="UniProtKB-KW"/>
</dbReference>